<gene>
    <name evidence="8" type="ORF">J7I42_20150</name>
</gene>
<evidence type="ECO:0000256" key="7">
    <source>
        <dbReference type="SAM" id="Phobius"/>
    </source>
</evidence>
<feature type="transmembrane region" description="Helical" evidence="7">
    <location>
        <begin position="16"/>
        <end position="35"/>
    </location>
</feature>
<dbReference type="PANTHER" id="PTHR33452:SF1">
    <property type="entry name" value="INNER MEMBRANE PROTEIN YPHA-RELATED"/>
    <property type="match status" value="1"/>
</dbReference>
<protein>
    <submittedName>
        <fullName evidence="8">DoxX family protein</fullName>
    </submittedName>
</protein>
<feature type="transmembrane region" description="Helical" evidence="7">
    <location>
        <begin position="55"/>
        <end position="76"/>
    </location>
</feature>
<name>A0ABS3YXH1_9BACT</name>
<evidence type="ECO:0000313" key="8">
    <source>
        <dbReference type="EMBL" id="MBO9202612.1"/>
    </source>
</evidence>
<feature type="transmembrane region" description="Helical" evidence="7">
    <location>
        <begin position="116"/>
        <end position="135"/>
    </location>
</feature>
<keyword evidence="9" id="KW-1185">Reference proteome</keyword>
<dbReference type="InterPro" id="IPR032808">
    <property type="entry name" value="DoxX"/>
</dbReference>
<keyword evidence="5 7" id="KW-1133">Transmembrane helix</keyword>
<comment type="caution">
    <text evidence="8">The sequence shown here is derived from an EMBL/GenBank/DDBJ whole genome shotgun (WGS) entry which is preliminary data.</text>
</comment>
<evidence type="ECO:0000256" key="6">
    <source>
        <dbReference type="ARBA" id="ARBA00023136"/>
    </source>
</evidence>
<evidence type="ECO:0000256" key="1">
    <source>
        <dbReference type="ARBA" id="ARBA00004651"/>
    </source>
</evidence>
<organism evidence="8 9">
    <name type="scientific">Niastella soli</name>
    <dbReference type="NCBI Taxonomy" id="2821487"/>
    <lineage>
        <taxon>Bacteria</taxon>
        <taxon>Pseudomonadati</taxon>
        <taxon>Bacteroidota</taxon>
        <taxon>Chitinophagia</taxon>
        <taxon>Chitinophagales</taxon>
        <taxon>Chitinophagaceae</taxon>
        <taxon>Niastella</taxon>
    </lineage>
</organism>
<reference evidence="8 9" key="1">
    <citation type="submission" date="2021-03" db="EMBL/GenBank/DDBJ databases">
        <title>Assistant Professor.</title>
        <authorList>
            <person name="Huq M.A."/>
        </authorList>
    </citation>
    <scope>NUCLEOTIDE SEQUENCE [LARGE SCALE GENOMIC DNA]</scope>
    <source>
        <strain evidence="8 9">MAH-29</strain>
    </source>
</reference>
<dbReference type="InterPro" id="IPR051907">
    <property type="entry name" value="DoxX-like_oxidoreductase"/>
</dbReference>
<proteinExistence type="inferred from homology"/>
<evidence type="ECO:0000256" key="4">
    <source>
        <dbReference type="ARBA" id="ARBA00022692"/>
    </source>
</evidence>
<dbReference type="EMBL" id="JAGHKO010000004">
    <property type="protein sequence ID" value="MBO9202612.1"/>
    <property type="molecule type" value="Genomic_DNA"/>
</dbReference>
<accession>A0ABS3YXH1</accession>
<comment type="similarity">
    <text evidence="2">Belongs to the DoxX family.</text>
</comment>
<sequence>MMFSKIFQTDNSNTTIIIRLMVGAVFISEGMQKFLFANKLGAGRFAKIGLPNPDFLGTFVGSFEIVCGTLVLIGLFTRLAAMPLLTIMLVAIATTKAQLLADNGFWSMLHDSRTDWSMLLGSIFLIIKGGGNWSLDKKIANQKWK</sequence>
<keyword evidence="4 7" id="KW-0812">Transmembrane</keyword>
<evidence type="ECO:0000313" key="9">
    <source>
        <dbReference type="Proteomes" id="UP000677244"/>
    </source>
</evidence>
<dbReference type="RefSeq" id="WP_209140657.1">
    <property type="nucleotide sequence ID" value="NZ_JAGHKO010000004.1"/>
</dbReference>
<dbReference type="Pfam" id="PF07681">
    <property type="entry name" value="DoxX"/>
    <property type="match status" value="1"/>
</dbReference>
<feature type="transmembrane region" description="Helical" evidence="7">
    <location>
        <begin position="83"/>
        <end position="101"/>
    </location>
</feature>
<dbReference type="PANTHER" id="PTHR33452">
    <property type="entry name" value="OXIDOREDUCTASE CATD-RELATED"/>
    <property type="match status" value="1"/>
</dbReference>
<evidence type="ECO:0000256" key="3">
    <source>
        <dbReference type="ARBA" id="ARBA00022475"/>
    </source>
</evidence>
<comment type="subcellular location">
    <subcellularLocation>
        <location evidence="1">Cell membrane</location>
        <topology evidence="1">Multi-pass membrane protein</topology>
    </subcellularLocation>
</comment>
<dbReference type="Proteomes" id="UP000677244">
    <property type="component" value="Unassembled WGS sequence"/>
</dbReference>
<keyword evidence="6 7" id="KW-0472">Membrane</keyword>
<evidence type="ECO:0000256" key="5">
    <source>
        <dbReference type="ARBA" id="ARBA00022989"/>
    </source>
</evidence>
<keyword evidence="3" id="KW-1003">Cell membrane</keyword>
<evidence type="ECO:0000256" key="2">
    <source>
        <dbReference type="ARBA" id="ARBA00006679"/>
    </source>
</evidence>